<dbReference type="AlphaFoldDB" id="A0A1Y1I4P6"/>
<proteinExistence type="predicted"/>
<feature type="compositionally biased region" description="Basic and acidic residues" evidence="1">
    <location>
        <begin position="48"/>
        <end position="71"/>
    </location>
</feature>
<protein>
    <submittedName>
        <fullName evidence="2">Uncharacterized protein</fullName>
    </submittedName>
</protein>
<feature type="region of interest" description="Disordered" evidence="1">
    <location>
        <begin position="1"/>
        <end position="71"/>
    </location>
</feature>
<dbReference type="Proteomes" id="UP000054558">
    <property type="component" value="Unassembled WGS sequence"/>
</dbReference>
<feature type="compositionally biased region" description="Low complexity" evidence="1">
    <location>
        <begin position="114"/>
        <end position="136"/>
    </location>
</feature>
<feature type="compositionally biased region" description="Basic and acidic residues" evidence="1">
    <location>
        <begin position="18"/>
        <end position="41"/>
    </location>
</feature>
<keyword evidence="3" id="KW-1185">Reference proteome</keyword>
<name>A0A1Y1I4P6_KLENI</name>
<evidence type="ECO:0000313" key="3">
    <source>
        <dbReference type="Proteomes" id="UP000054558"/>
    </source>
</evidence>
<dbReference type="EMBL" id="DF237162">
    <property type="protein sequence ID" value="GAQ84932.1"/>
    <property type="molecule type" value="Genomic_DNA"/>
</dbReference>
<organism evidence="2 3">
    <name type="scientific">Klebsormidium nitens</name>
    <name type="common">Green alga</name>
    <name type="synonym">Ulothrix nitens</name>
    <dbReference type="NCBI Taxonomy" id="105231"/>
    <lineage>
        <taxon>Eukaryota</taxon>
        <taxon>Viridiplantae</taxon>
        <taxon>Streptophyta</taxon>
        <taxon>Klebsormidiophyceae</taxon>
        <taxon>Klebsormidiales</taxon>
        <taxon>Klebsormidiaceae</taxon>
        <taxon>Klebsormidium</taxon>
    </lineage>
</organism>
<evidence type="ECO:0000256" key="1">
    <source>
        <dbReference type="SAM" id="MobiDB-lite"/>
    </source>
</evidence>
<feature type="compositionally biased region" description="Basic and acidic residues" evidence="1">
    <location>
        <begin position="137"/>
        <end position="164"/>
    </location>
</feature>
<sequence>MEKVKETLGMGHKKAHHQEHERVHDAEGLPRQYETRTETVEKVPQMRTEQRTEHVPRMHERQEEVMVPKHKIVMEKETRTVPEMHHEAVQREVNVPTGEYRERVVDHNRHPGADTHTGAHTGVGTHTGAGLHTGAVGERHDLGTETHGHEHKSTMQKIKEKVHM</sequence>
<accession>A0A1Y1I4P6</accession>
<evidence type="ECO:0000313" key="2">
    <source>
        <dbReference type="EMBL" id="GAQ84932.1"/>
    </source>
</evidence>
<reference evidence="2 3" key="1">
    <citation type="journal article" date="2014" name="Nat. Commun.">
        <title>Klebsormidium flaccidum genome reveals primary factors for plant terrestrial adaptation.</title>
        <authorList>
            <person name="Hori K."/>
            <person name="Maruyama F."/>
            <person name="Fujisawa T."/>
            <person name="Togashi T."/>
            <person name="Yamamoto N."/>
            <person name="Seo M."/>
            <person name="Sato S."/>
            <person name="Yamada T."/>
            <person name="Mori H."/>
            <person name="Tajima N."/>
            <person name="Moriyama T."/>
            <person name="Ikeuchi M."/>
            <person name="Watanabe M."/>
            <person name="Wada H."/>
            <person name="Kobayashi K."/>
            <person name="Saito M."/>
            <person name="Masuda T."/>
            <person name="Sasaki-Sekimoto Y."/>
            <person name="Mashiguchi K."/>
            <person name="Awai K."/>
            <person name="Shimojima M."/>
            <person name="Masuda S."/>
            <person name="Iwai M."/>
            <person name="Nobusawa T."/>
            <person name="Narise T."/>
            <person name="Kondo S."/>
            <person name="Saito H."/>
            <person name="Sato R."/>
            <person name="Murakawa M."/>
            <person name="Ihara Y."/>
            <person name="Oshima-Yamada Y."/>
            <person name="Ohtaka K."/>
            <person name="Satoh M."/>
            <person name="Sonobe K."/>
            <person name="Ishii M."/>
            <person name="Ohtani R."/>
            <person name="Kanamori-Sato M."/>
            <person name="Honoki R."/>
            <person name="Miyazaki D."/>
            <person name="Mochizuki H."/>
            <person name="Umetsu J."/>
            <person name="Higashi K."/>
            <person name="Shibata D."/>
            <person name="Kamiya Y."/>
            <person name="Sato N."/>
            <person name="Nakamura Y."/>
            <person name="Tabata S."/>
            <person name="Ida S."/>
            <person name="Kurokawa K."/>
            <person name="Ohta H."/>
        </authorList>
    </citation>
    <scope>NUCLEOTIDE SEQUENCE [LARGE SCALE GENOMIC DNA]</scope>
    <source>
        <strain evidence="2 3">NIES-2285</strain>
    </source>
</reference>
<gene>
    <name evidence="2" type="ORF">KFL_002130080</name>
</gene>
<feature type="region of interest" description="Disordered" evidence="1">
    <location>
        <begin position="110"/>
        <end position="164"/>
    </location>
</feature>